<dbReference type="Gene3D" id="1.10.10.10">
    <property type="entry name" value="Winged helix-like DNA-binding domain superfamily/Winged helix DNA-binding domain"/>
    <property type="match status" value="1"/>
</dbReference>
<dbReference type="Pfam" id="PF00392">
    <property type="entry name" value="GntR"/>
    <property type="match status" value="1"/>
</dbReference>
<dbReference type="GO" id="GO:0003700">
    <property type="term" value="F:DNA-binding transcription factor activity"/>
    <property type="evidence" value="ECO:0007669"/>
    <property type="project" value="InterPro"/>
</dbReference>
<proteinExistence type="predicted"/>
<dbReference type="PANTHER" id="PTHR38445:SF7">
    <property type="entry name" value="GNTR-FAMILY TRANSCRIPTIONAL REGULATOR"/>
    <property type="match status" value="1"/>
</dbReference>
<reference evidence="5" key="2">
    <citation type="submission" date="2021-04" db="EMBL/GenBank/DDBJ databases">
        <authorList>
            <person name="Gilroy R."/>
        </authorList>
    </citation>
    <scope>NUCLEOTIDE SEQUENCE</scope>
    <source>
        <strain evidence="5">ChiGjej1B1-1692</strain>
    </source>
</reference>
<dbReference type="AlphaFoldDB" id="A0A9D2NXZ1"/>
<evidence type="ECO:0000313" key="5">
    <source>
        <dbReference type="EMBL" id="HJC39874.1"/>
    </source>
</evidence>
<dbReference type="SMART" id="SM00345">
    <property type="entry name" value="HTH_GNTR"/>
    <property type="match status" value="1"/>
</dbReference>
<evidence type="ECO:0000256" key="2">
    <source>
        <dbReference type="ARBA" id="ARBA00023125"/>
    </source>
</evidence>
<dbReference type="PROSITE" id="PS50949">
    <property type="entry name" value="HTH_GNTR"/>
    <property type="match status" value="1"/>
</dbReference>
<accession>A0A9D2NXZ1</accession>
<dbReference type="EMBL" id="DWWK01000210">
    <property type="protein sequence ID" value="HJC39874.1"/>
    <property type="molecule type" value="Genomic_DNA"/>
</dbReference>
<keyword evidence="2" id="KW-0238">DNA-binding</keyword>
<dbReference type="SUPFAM" id="SSF46785">
    <property type="entry name" value="Winged helix' DNA-binding domain"/>
    <property type="match status" value="1"/>
</dbReference>
<evidence type="ECO:0000256" key="3">
    <source>
        <dbReference type="ARBA" id="ARBA00023163"/>
    </source>
</evidence>
<feature type="domain" description="HTH gntR-type" evidence="4">
    <location>
        <begin position="11"/>
        <end position="79"/>
    </location>
</feature>
<dbReference type="InterPro" id="IPR000524">
    <property type="entry name" value="Tscrpt_reg_HTH_GntR"/>
</dbReference>
<evidence type="ECO:0000256" key="1">
    <source>
        <dbReference type="ARBA" id="ARBA00023015"/>
    </source>
</evidence>
<gene>
    <name evidence="5" type="ORF">H9757_12600</name>
</gene>
<keyword evidence="3" id="KW-0804">Transcription</keyword>
<keyword evidence="1" id="KW-0805">Transcription regulation</keyword>
<evidence type="ECO:0000313" key="6">
    <source>
        <dbReference type="Proteomes" id="UP000823894"/>
    </source>
</evidence>
<comment type="caution">
    <text evidence="5">The sequence shown here is derived from an EMBL/GenBank/DDBJ whole genome shotgun (WGS) entry which is preliminary data.</text>
</comment>
<dbReference type="InterPro" id="IPR036390">
    <property type="entry name" value="WH_DNA-bd_sf"/>
</dbReference>
<evidence type="ECO:0000259" key="4">
    <source>
        <dbReference type="PROSITE" id="PS50949"/>
    </source>
</evidence>
<dbReference type="PANTHER" id="PTHR38445">
    <property type="entry name" value="HTH-TYPE TRANSCRIPTIONAL REPRESSOR YTRA"/>
    <property type="match status" value="1"/>
</dbReference>
<reference evidence="5" key="1">
    <citation type="journal article" date="2021" name="PeerJ">
        <title>Extensive microbial diversity within the chicken gut microbiome revealed by metagenomics and culture.</title>
        <authorList>
            <person name="Gilroy R."/>
            <person name="Ravi A."/>
            <person name="Getino M."/>
            <person name="Pursley I."/>
            <person name="Horton D.L."/>
            <person name="Alikhan N.F."/>
            <person name="Baker D."/>
            <person name="Gharbi K."/>
            <person name="Hall N."/>
            <person name="Watson M."/>
            <person name="Adriaenssens E.M."/>
            <person name="Foster-Nyarko E."/>
            <person name="Jarju S."/>
            <person name="Secka A."/>
            <person name="Antonio M."/>
            <person name="Oren A."/>
            <person name="Chaudhuri R.R."/>
            <person name="La Ragione R."/>
            <person name="Hildebrand F."/>
            <person name="Pallen M.J."/>
        </authorList>
    </citation>
    <scope>NUCLEOTIDE SEQUENCE</scope>
    <source>
        <strain evidence="5">ChiGjej1B1-1692</strain>
    </source>
</reference>
<dbReference type="Proteomes" id="UP000823894">
    <property type="component" value="Unassembled WGS sequence"/>
</dbReference>
<sequence length="128" mass="14556">MNIFIKEESSLPIYEQIVSAVKNSILNHELAPGDMLPSIRSLAKSLGISVITTKRAYEELEKQGLIYSEQGKGFFVSRFNPNILLEEQLKTLEDHLADVVLEAKTLNLSVEELTDMVRLLWDKEVDHQ</sequence>
<name>A0A9D2NXZ1_9FIRM</name>
<organism evidence="5 6">
    <name type="scientific">Candidatus Mediterraneibacter faecigallinarum</name>
    <dbReference type="NCBI Taxonomy" id="2838669"/>
    <lineage>
        <taxon>Bacteria</taxon>
        <taxon>Bacillati</taxon>
        <taxon>Bacillota</taxon>
        <taxon>Clostridia</taxon>
        <taxon>Lachnospirales</taxon>
        <taxon>Lachnospiraceae</taxon>
        <taxon>Mediterraneibacter</taxon>
    </lineage>
</organism>
<dbReference type="InterPro" id="IPR036388">
    <property type="entry name" value="WH-like_DNA-bd_sf"/>
</dbReference>
<dbReference type="CDD" id="cd07377">
    <property type="entry name" value="WHTH_GntR"/>
    <property type="match status" value="1"/>
</dbReference>
<protein>
    <submittedName>
        <fullName evidence="5">GntR family transcriptional regulator</fullName>
    </submittedName>
</protein>
<dbReference type="GO" id="GO:0003677">
    <property type="term" value="F:DNA binding"/>
    <property type="evidence" value="ECO:0007669"/>
    <property type="project" value="UniProtKB-KW"/>
</dbReference>